<evidence type="ECO:0000259" key="3">
    <source>
        <dbReference type="Pfam" id="PF01555"/>
    </source>
</evidence>
<dbReference type="GO" id="GO:0032259">
    <property type="term" value="P:methylation"/>
    <property type="evidence" value="ECO:0007669"/>
    <property type="project" value="UniProtKB-KW"/>
</dbReference>
<organism evidence="4 5">
    <name type="scientific">Enteroscipio rubneri</name>
    <dbReference type="NCBI Taxonomy" id="2070686"/>
    <lineage>
        <taxon>Bacteria</taxon>
        <taxon>Bacillati</taxon>
        <taxon>Actinomycetota</taxon>
        <taxon>Coriobacteriia</taxon>
        <taxon>Eggerthellales</taxon>
        <taxon>Eggerthellaceae</taxon>
        <taxon>Enteroscipio</taxon>
    </lineage>
</organism>
<comment type="caution">
    <text evidence="4">The sequence shown here is derived from an EMBL/GenBank/DDBJ whole genome shotgun (WGS) entry which is preliminary data.</text>
</comment>
<keyword evidence="1" id="KW-0489">Methyltransferase</keyword>
<dbReference type="Pfam" id="PF01555">
    <property type="entry name" value="N6_N4_Mtase"/>
    <property type="match status" value="1"/>
</dbReference>
<dbReference type="InterPro" id="IPR002941">
    <property type="entry name" value="DNA_methylase_N4/N6"/>
</dbReference>
<gene>
    <name evidence="4" type="ORF">C2L71_11720</name>
</gene>
<protein>
    <recommendedName>
        <fullName evidence="3">DNA methylase N-4/N-6 domain-containing protein</fullName>
    </recommendedName>
</protein>
<dbReference type="AlphaFoldDB" id="A0A2K2U8R1"/>
<evidence type="ECO:0000313" key="4">
    <source>
        <dbReference type="EMBL" id="PNV66715.1"/>
    </source>
</evidence>
<dbReference type="GO" id="GO:0008170">
    <property type="term" value="F:N-methyltransferase activity"/>
    <property type="evidence" value="ECO:0007669"/>
    <property type="project" value="InterPro"/>
</dbReference>
<dbReference type="OrthoDB" id="9773060at2"/>
<keyword evidence="2" id="KW-0808">Transferase</keyword>
<dbReference type="SUPFAM" id="SSF53335">
    <property type="entry name" value="S-adenosyl-L-methionine-dependent methyltransferases"/>
    <property type="match status" value="1"/>
</dbReference>
<dbReference type="Proteomes" id="UP000236197">
    <property type="component" value="Unassembled WGS sequence"/>
</dbReference>
<dbReference type="InterPro" id="IPR029063">
    <property type="entry name" value="SAM-dependent_MTases_sf"/>
</dbReference>
<dbReference type="RefSeq" id="WP_103265943.1">
    <property type="nucleotide sequence ID" value="NZ_CABMLE010000027.1"/>
</dbReference>
<dbReference type="EMBL" id="PPEK01000027">
    <property type="protein sequence ID" value="PNV66715.1"/>
    <property type="molecule type" value="Genomic_DNA"/>
</dbReference>
<dbReference type="Gene3D" id="3.40.50.150">
    <property type="entry name" value="Vaccinia Virus protein VP39"/>
    <property type="match status" value="1"/>
</dbReference>
<reference evidence="5" key="1">
    <citation type="submission" date="2018-01" db="EMBL/GenBank/DDBJ databases">
        <title>Rubneribacter badeniensis gen. nov., sp. nov., and Colonibacter rubneri, gen. nov., sp. nov., WGS of new members of the Eggerthellaceae.</title>
        <authorList>
            <person name="Danylec N."/>
            <person name="Stoll D.A."/>
            <person name="Doetsch A."/>
            <person name="Kulling S.E."/>
            <person name="Huch M."/>
        </authorList>
    </citation>
    <scope>NUCLEOTIDE SEQUENCE [LARGE SCALE GENOMIC DNA]</scope>
    <source>
        <strain evidence="5">ResAG-96</strain>
    </source>
</reference>
<sequence length="313" mass="35101">MRKILDGTGLVHFGDDESTAPNNKTYLRNTENQSLTSMIYQDGRSASKRLERLFGQKVFSNPKDENVLIKLFSAFGLKEGDIVLDFFSGSGTTGDAVEKYSMAAGKKVRWLLVQLPESLEDNLRTAVGSNKKITKNAIDYLVARGLEPSLTSLAEERLRLDWEQIEEDLVNRNSSLFDGADSGVDAGFRVFVLDESGITKPAPGQLVLDRIKPNYSDEDIIFEMMLKWGLELTYPIEKTEINGYACYSIAGDALICCMRPGLTVQTLNEIAELEPDRVLMLDSILDDTLKLNALQIFKRVEERTQKKIDLRTV</sequence>
<keyword evidence="5" id="KW-1185">Reference proteome</keyword>
<evidence type="ECO:0000256" key="2">
    <source>
        <dbReference type="ARBA" id="ARBA00022679"/>
    </source>
</evidence>
<dbReference type="GO" id="GO:0003677">
    <property type="term" value="F:DNA binding"/>
    <property type="evidence" value="ECO:0007669"/>
    <property type="project" value="InterPro"/>
</dbReference>
<feature type="domain" description="DNA methylase N-4/N-6" evidence="3">
    <location>
        <begin position="30"/>
        <end position="99"/>
    </location>
</feature>
<accession>A0A2K2U8R1</accession>
<evidence type="ECO:0000313" key="5">
    <source>
        <dbReference type="Proteomes" id="UP000236197"/>
    </source>
</evidence>
<evidence type="ECO:0000256" key="1">
    <source>
        <dbReference type="ARBA" id="ARBA00022603"/>
    </source>
</evidence>
<proteinExistence type="predicted"/>
<name>A0A2K2U8R1_9ACTN</name>